<dbReference type="AlphaFoldDB" id="A0A327WEG6"/>
<dbReference type="Proteomes" id="UP000249819">
    <property type="component" value="Unassembled WGS sequence"/>
</dbReference>
<evidence type="ECO:0000259" key="2">
    <source>
        <dbReference type="Pfam" id="PF21307"/>
    </source>
</evidence>
<name>A0A327WEG6_9BACT</name>
<dbReference type="InterPro" id="IPR012341">
    <property type="entry name" value="6hp_glycosidase-like_sf"/>
</dbReference>
<protein>
    <submittedName>
        <fullName evidence="4">Alpha-L-fucosidase 2</fullName>
    </submittedName>
</protein>
<keyword evidence="5" id="KW-1185">Reference proteome</keyword>
<dbReference type="EMBL" id="QLMA01000001">
    <property type="protein sequence ID" value="RAJ87750.1"/>
    <property type="molecule type" value="Genomic_DNA"/>
</dbReference>
<feature type="domain" description="Alpha fucosidase A-like C-terminal" evidence="2">
    <location>
        <begin position="712"/>
        <end position="781"/>
    </location>
</feature>
<evidence type="ECO:0000313" key="4">
    <source>
        <dbReference type="EMBL" id="RAJ87750.1"/>
    </source>
</evidence>
<dbReference type="PANTHER" id="PTHR31084:SF0">
    <property type="entry name" value="ALPHA-L-FUCOSIDASE 2"/>
    <property type="match status" value="1"/>
</dbReference>
<evidence type="ECO:0000259" key="3">
    <source>
        <dbReference type="Pfam" id="PF22124"/>
    </source>
</evidence>
<dbReference type="InterPro" id="IPR054363">
    <property type="entry name" value="GH95_cat"/>
</dbReference>
<dbReference type="SUPFAM" id="SSF48208">
    <property type="entry name" value="Six-hairpin glycosidases"/>
    <property type="match status" value="1"/>
</dbReference>
<feature type="domain" description="Glycosyl hydrolase family 95 N-terminal" evidence="1">
    <location>
        <begin position="24"/>
        <end position="280"/>
    </location>
</feature>
<comment type="caution">
    <text evidence="4">The sequence shown here is derived from an EMBL/GenBank/DDBJ whole genome shotgun (WGS) entry which is preliminary data.</text>
</comment>
<dbReference type="RefSeq" id="WP_111590423.1">
    <property type="nucleotide sequence ID" value="NZ_QLMA01000001.1"/>
</dbReference>
<evidence type="ECO:0000313" key="5">
    <source>
        <dbReference type="Proteomes" id="UP000249819"/>
    </source>
</evidence>
<dbReference type="GO" id="GO:0004560">
    <property type="term" value="F:alpha-L-fucosidase activity"/>
    <property type="evidence" value="ECO:0007669"/>
    <property type="project" value="InterPro"/>
</dbReference>
<dbReference type="InterPro" id="IPR049053">
    <property type="entry name" value="AFCA-like_C"/>
</dbReference>
<reference evidence="4 5" key="1">
    <citation type="submission" date="2018-06" db="EMBL/GenBank/DDBJ databases">
        <title>Genomic Encyclopedia of Archaeal and Bacterial Type Strains, Phase II (KMG-II): from individual species to whole genera.</title>
        <authorList>
            <person name="Goeker M."/>
        </authorList>
    </citation>
    <scope>NUCLEOTIDE SEQUENCE [LARGE SCALE GENOMIC DNA]</scope>
    <source>
        <strain evidence="4 5">DSM 29821</strain>
    </source>
</reference>
<feature type="domain" description="Glycosyl hydrolase family 95 catalytic" evidence="3">
    <location>
        <begin position="307"/>
        <end position="710"/>
    </location>
</feature>
<dbReference type="OrthoDB" id="9768507at2"/>
<dbReference type="PANTHER" id="PTHR31084">
    <property type="entry name" value="ALPHA-L-FUCOSIDASE 2"/>
    <property type="match status" value="1"/>
</dbReference>
<evidence type="ECO:0000259" key="1">
    <source>
        <dbReference type="Pfam" id="PF14498"/>
    </source>
</evidence>
<dbReference type="InterPro" id="IPR008928">
    <property type="entry name" value="6-hairpin_glycosidase_sf"/>
</dbReference>
<dbReference type="GO" id="GO:0005975">
    <property type="term" value="P:carbohydrate metabolic process"/>
    <property type="evidence" value="ECO:0007669"/>
    <property type="project" value="InterPro"/>
</dbReference>
<dbReference type="InterPro" id="IPR027414">
    <property type="entry name" value="GH95_N_dom"/>
</dbReference>
<organism evidence="4 5">
    <name type="scientific">Chitinophaga dinghuensis</name>
    <dbReference type="NCBI Taxonomy" id="1539050"/>
    <lineage>
        <taxon>Bacteria</taxon>
        <taxon>Pseudomonadati</taxon>
        <taxon>Bacteroidota</taxon>
        <taxon>Chitinophagia</taxon>
        <taxon>Chitinophagales</taxon>
        <taxon>Chitinophagaceae</taxon>
        <taxon>Chitinophaga</taxon>
    </lineage>
</organism>
<dbReference type="Gene3D" id="1.50.10.10">
    <property type="match status" value="1"/>
</dbReference>
<dbReference type="Pfam" id="PF21307">
    <property type="entry name" value="Glyco_hydro_95_C"/>
    <property type="match status" value="1"/>
</dbReference>
<dbReference type="Pfam" id="PF22124">
    <property type="entry name" value="Glyco_hydro_95_cat"/>
    <property type="match status" value="1"/>
</dbReference>
<sequence length="792" mass="88276">MRKLLVLAILATNSTFAQQKPLKLWYKQPAEKWMEALPVGNGRLGGMIYSHPQSETIQVNEQSLWAGTKFNDANPGSLRVLDSVRQLLFQGKTAEAAALARPNMVAVNGENSSTIARSFRSYQTLMNVNFILDKRGYTNYTRELDLTTGVVTSSYTKDGATYKEEVFSSAPGNVMVVKLTASRPKALNTTIYLNRPDDSKGGTSMYKDCSTHTAGINRIVLTGQIVDTNPAEGPEGKHMKFAGSLTVLKQNGILNAVTDSLKIHDANEIVLLIDGATNYDFDNLSIKDNVDPLALLNKAGAKLKGASWESLLAAHIKDHAALMNRVQFSLGTDGKDIPTDERLQAVKNGAYDPELTTLLFQYGRYLLLGSSRQPGVLPANLQGIWNNHINAPWQSDFHTNINLQMNYWHAESDNLSETVLPLVNFINNIRPEGRITARKMYGARGWTMHHATDAFGKTGLQNEMFYGTFPMGTTWVLMHFWDHYDYNRNLRFLADTAYPAMYEHAQFIKDFLVKSPEGYLVSAPAYSPENWYVDPVTGKNQSLTYGPTMDNQIIREFLTRYITAAHILKKDAAFADSMQQIISQLPPTRIGQDGRILEWIKEYKEEDPGHRHMSHLFSLYPGNQINEQTPALFAAARKTLEFRLSHGGGHTGWSRAWIINFYARLKDGEKVYENVQALFKKSIYSNLFDDHPPFQIDGNFGSAAGITEALLQSNDGMIELLPALPAAWKEGNISGIRARGGFEVSMAWKNNKLTKASLKSLSGEKVTVTYNGKKVQLQPAKGQTVTLEGIIP</sequence>
<proteinExistence type="predicted"/>
<dbReference type="InterPro" id="IPR016518">
    <property type="entry name" value="Alpha-L-fucosidase"/>
</dbReference>
<dbReference type="Pfam" id="PF14498">
    <property type="entry name" value="Glyco_hyd_65N_2"/>
    <property type="match status" value="1"/>
</dbReference>
<dbReference type="PIRSF" id="PIRSF007663">
    <property type="entry name" value="UCP007663"/>
    <property type="match status" value="1"/>
</dbReference>
<gene>
    <name evidence="4" type="ORF">CLV59_101511</name>
</gene>
<accession>A0A327WEG6</accession>